<comment type="caution">
    <text evidence="1">The sequence shown here is derived from an EMBL/GenBank/DDBJ whole genome shotgun (WGS) entry which is preliminary data.</text>
</comment>
<dbReference type="RefSeq" id="WP_136136300.1">
    <property type="nucleotide sequence ID" value="NZ_SDGV01000008.1"/>
</dbReference>
<dbReference type="Proteomes" id="UP000310506">
    <property type="component" value="Unassembled WGS sequence"/>
</dbReference>
<organism evidence="1 2">
    <name type="scientific">Vagococcus silagei</name>
    <dbReference type="NCBI Taxonomy" id="2508885"/>
    <lineage>
        <taxon>Bacteria</taxon>
        <taxon>Bacillati</taxon>
        <taxon>Bacillota</taxon>
        <taxon>Bacilli</taxon>
        <taxon>Lactobacillales</taxon>
        <taxon>Enterococcaceae</taxon>
        <taxon>Vagococcus</taxon>
    </lineage>
</organism>
<reference evidence="1 2" key="1">
    <citation type="submission" date="2019-01" db="EMBL/GenBank/DDBJ databases">
        <title>Vagococcus silagei sp. nov. isolated from brewer's grain.</title>
        <authorList>
            <person name="Guu J.-R."/>
        </authorList>
    </citation>
    <scope>NUCLEOTIDE SEQUENCE [LARGE SCALE GENOMIC DNA]</scope>
    <source>
        <strain evidence="1 2">2B-2</strain>
    </source>
</reference>
<keyword evidence="2" id="KW-1185">Reference proteome</keyword>
<proteinExistence type="predicted"/>
<evidence type="ECO:0000313" key="2">
    <source>
        <dbReference type="Proteomes" id="UP000310506"/>
    </source>
</evidence>
<evidence type="ECO:0000313" key="1">
    <source>
        <dbReference type="EMBL" id="THB61722.1"/>
    </source>
</evidence>
<gene>
    <name evidence="1" type="ORF">ESZ54_03495</name>
</gene>
<dbReference type="PROSITE" id="PS51257">
    <property type="entry name" value="PROKAR_LIPOPROTEIN"/>
    <property type="match status" value="1"/>
</dbReference>
<dbReference type="EMBL" id="SDGV01000008">
    <property type="protein sequence ID" value="THB61722.1"/>
    <property type="molecule type" value="Genomic_DNA"/>
</dbReference>
<protein>
    <submittedName>
        <fullName evidence="1">Uncharacterized protein</fullName>
    </submittedName>
</protein>
<sequence>MKKILFLIIIGLSFISTGCTKKNQVNHKETIQTESTELKDLTRPVIDTILDELTADYFDFEQRDKKPLETKKDANKEIKKLNKVKIKLKAYQDSPAKNDLLDLQNTLIDYYEKILKGNQSSIGEIELDINSKIMHIVNTYTSET</sequence>
<dbReference type="AlphaFoldDB" id="A0A4S3B4G0"/>
<accession>A0A4S3B4G0</accession>
<name>A0A4S3B4G0_9ENTE</name>